<dbReference type="OrthoDB" id="9813151at2"/>
<evidence type="ECO:0000259" key="9">
    <source>
        <dbReference type="PROSITE" id="PS50109"/>
    </source>
</evidence>
<keyword evidence="4" id="KW-0808">Transferase</keyword>
<dbReference type="FunFam" id="1.10.287.130:FF:000001">
    <property type="entry name" value="Two-component sensor histidine kinase"/>
    <property type="match status" value="1"/>
</dbReference>
<dbReference type="InterPro" id="IPR004358">
    <property type="entry name" value="Sig_transdc_His_kin-like_C"/>
</dbReference>
<dbReference type="SMART" id="SM00388">
    <property type="entry name" value="HisKA"/>
    <property type="match status" value="1"/>
</dbReference>
<evidence type="ECO:0000256" key="5">
    <source>
        <dbReference type="ARBA" id="ARBA00022777"/>
    </source>
</evidence>
<dbReference type="EMBL" id="FNHH01000005">
    <property type="protein sequence ID" value="SDM05006.1"/>
    <property type="molecule type" value="Genomic_DNA"/>
</dbReference>
<dbReference type="RefSeq" id="WP_090701385.1">
    <property type="nucleotide sequence ID" value="NZ_FNHH01000005.1"/>
</dbReference>
<gene>
    <name evidence="10" type="ORF">SAMN05421813_10588</name>
</gene>
<keyword evidence="5 10" id="KW-0418">Kinase</keyword>
<name>A0A1G9Q1Z1_9SPHI</name>
<dbReference type="InterPro" id="IPR003594">
    <property type="entry name" value="HATPase_dom"/>
</dbReference>
<evidence type="ECO:0000313" key="10">
    <source>
        <dbReference type="EMBL" id="SDM05006.1"/>
    </source>
</evidence>
<dbReference type="Pfam" id="PF00512">
    <property type="entry name" value="HisKA"/>
    <property type="match status" value="1"/>
</dbReference>
<dbReference type="SUPFAM" id="SSF55874">
    <property type="entry name" value="ATPase domain of HSP90 chaperone/DNA topoisomerase II/histidine kinase"/>
    <property type="match status" value="1"/>
</dbReference>
<keyword evidence="8" id="KW-1133">Transmembrane helix</keyword>
<feature type="domain" description="Histidine kinase" evidence="9">
    <location>
        <begin position="122"/>
        <end position="340"/>
    </location>
</feature>
<dbReference type="CDD" id="cd00075">
    <property type="entry name" value="HATPase"/>
    <property type="match status" value="1"/>
</dbReference>
<dbReference type="SUPFAM" id="SSF47384">
    <property type="entry name" value="Homodimeric domain of signal transducing histidine kinase"/>
    <property type="match status" value="1"/>
</dbReference>
<sequence length="340" mass="39278">MKLWVLVFINALAVALSLSIINFYFQGIIIDSVITFSVSLVTSYLVFYYLIERFVYSKIKLIYKLIHNLKLGKDLKDALGEYVSADPINDVEQEVKEWARDKKTEIDQLKQQEKFRREFLSNISHELKTPLFAIQGYIEVLQDGDIEDPELSKRFLEKASNNVDRLASFIKDLDAISKLESGEIPVQYEKFDLVELINEVNDSLELKSKKYNITLHFKDKYRTPTWVNADREKIRQVLVNLLGNSFKYGKNPGNTYIKTFQLHDQILVEITDDGIGIEEKYLPRLFERFYRTDKSRSRDIGGSGLGLAIVKHIIEAHEQTITVRSTENIGSTFGFTLARA</sequence>
<reference evidence="11" key="1">
    <citation type="submission" date="2016-10" db="EMBL/GenBank/DDBJ databases">
        <authorList>
            <person name="Varghese N."/>
            <person name="Submissions S."/>
        </authorList>
    </citation>
    <scope>NUCLEOTIDE SEQUENCE [LARGE SCALE GENOMIC DNA]</scope>
    <source>
        <strain evidence="11">DSM 24536</strain>
    </source>
</reference>
<evidence type="ECO:0000256" key="7">
    <source>
        <dbReference type="ARBA" id="ARBA00023136"/>
    </source>
</evidence>
<dbReference type="PROSITE" id="PS50109">
    <property type="entry name" value="HIS_KIN"/>
    <property type="match status" value="1"/>
</dbReference>
<dbReference type="InterPro" id="IPR003661">
    <property type="entry name" value="HisK_dim/P_dom"/>
</dbReference>
<dbReference type="GO" id="GO:0004721">
    <property type="term" value="F:phosphoprotein phosphatase activity"/>
    <property type="evidence" value="ECO:0007669"/>
    <property type="project" value="TreeGrafter"/>
</dbReference>
<evidence type="ECO:0000256" key="6">
    <source>
        <dbReference type="ARBA" id="ARBA00023012"/>
    </source>
</evidence>
<feature type="transmembrane region" description="Helical" evidence="8">
    <location>
        <begin position="29"/>
        <end position="51"/>
    </location>
</feature>
<dbReference type="InterPro" id="IPR036097">
    <property type="entry name" value="HisK_dim/P_sf"/>
</dbReference>
<dbReference type="Gene3D" id="3.30.565.10">
    <property type="entry name" value="Histidine kinase-like ATPase, C-terminal domain"/>
    <property type="match status" value="1"/>
</dbReference>
<keyword evidence="8" id="KW-0812">Transmembrane</keyword>
<dbReference type="PANTHER" id="PTHR45453:SF1">
    <property type="entry name" value="PHOSPHATE REGULON SENSOR PROTEIN PHOR"/>
    <property type="match status" value="1"/>
</dbReference>
<evidence type="ECO:0000256" key="1">
    <source>
        <dbReference type="ARBA" id="ARBA00000085"/>
    </source>
</evidence>
<comment type="catalytic activity">
    <reaction evidence="1">
        <text>ATP + protein L-histidine = ADP + protein N-phospho-L-histidine.</text>
        <dbReference type="EC" id="2.7.13.3"/>
    </reaction>
</comment>
<proteinExistence type="predicted"/>
<evidence type="ECO:0000256" key="2">
    <source>
        <dbReference type="ARBA" id="ARBA00012438"/>
    </source>
</evidence>
<evidence type="ECO:0000256" key="8">
    <source>
        <dbReference type="SAM" id="Phobius"/>
    </source>
</evidence>
<dbReference type="Proteomes" id="UP000199226">
    <property type="component" value="Unassembled WGS sequence"/>
</dbReference>
<keyword evidence="7 8" id="KW-0472">Membrane</keyword>
<dbReference type="InterPro" id="IPR036890">
    <property type="entry name" value="HATPase_C_sf"/>
</dbReference>
<dbReference type="PANTHER" id="PTHR45453">
    <property type="entry name" value="PHOSPHATE REGULON SENSOR PROTEIN PHOR"/>
    <property type="match status" value="1"/>
</dbReference>
<dbReference type="GO" id="GO:0016036">
    <property type="term" value="P:cellular response to phosphate starvation"/>
    <property type="evidence" value="ECO:0007669"/>
    <property type="project" value="TreeGrafter"/>
</dbReference>
<dbReference type="FunFam" id="3.30.565.10:FF:000006">
    <property type="entry name" value="Sensor histidine kinase WalK"/>
    <property type="match status" value="1"/>
</dbReference>
<dbReference type="Gene3D" id="1.10.287.130">
    <property type="match status" value="1"/>
</dbReference>
<evidence type="ECO:0000256" key="3">
    <source>
        <dbReference type="ARBA" id="ARBA00022553"/>
    </source>
</evidence>
<accession>A0A1G9Q1Z1</accession>
<dbReference type="GO" id="GO:0000155">
    <property type="term" value="F:phosphorelay sensor kinase activity"/>
    <property type="evidence" value="ECO:0007669"/>
    <property type="project" value="InterPro"/>
</dbReference>
<keyword evidence="11" id="KW-1185">Reference proteome</keyword>
<dbReference type="GO" id="GO:0005886">
    <property type="term" value="C:plasma membrane"/>
    <property type="evidence" value="ECO:0007669"/>
    <property type="project" value="TreeGrafter"/>
</dbReference>
<protein>
    <recommendedName>
        <fullName evidence="2">histidine kinase</fullName>
        <ecNumber evidence="2">2.7.13.3</ecNumber>
    </recommendedName>
</protein>
<dbReference type="SMART" id="SM00387">
    <property type="entry name" value="HATPase_c"/>
    <property type="match status" value="1"/>
</dbReference>
<keyword evidence="6" id="KW-0902">Two-component regulatory system</keyword>
<evidence type="ECO:0000256" key="4">
    <source>
        <dbReference type="ARBA" id="ARBA00022679"/>
    </source>
</evidence>
<evidence type="ECO:0000313" key="11">
    <source>
        <dbReference type="Proteomes" id="UP000199226"/>
    </source>
</evidence>
<keyword evidence="3" id="KW-0597">Phosphoprotein</keyword>
<dbReference type="Pfam" id="PF02518">
    <property type="entry name" value="HATPase_c"/>
    <property type="match status" value="1"/>
</dbReference>
<dbReference type="InterPro" id="IPR050351">
    <property type="entry name" value="BphY/WalK/GraS-like"/>
</dbReference>
<dbReference type="CDD" id="cd00082">
    <property type="entry name" value="HisKA"/>
    <property type="match status" value="1"/>
</dbReference>
<dbReference type="InterPro" id="IPR005467">
    <property type="entry name" value="His_kinase_dom"/>
</dbReference>
<dbReference type="PRINTS" id="PR00344">
    <property type="entry name" value="BCTRLSENSOR"/>
</dbReference>
<organism evidence="10 11">
    <name type="scientific">Daejeonella rubra</name>
    <dbReference type="NCBI Taxonomy" id="990371"/>
    <lineage>
        <taxon>Bacteria</taxon>
        <taxon>Pseudomonadati</taxon>
        <taxon>Bacteroidota</taxon>
        <taxon>Sphingobacteriia</taxon>
        <taxon>Sphingobacteriales</taxon>
        <taxon>Sphingobacteriaceae</taxon>
        <taxon>Daejeonella</taxon>
    </lineage>
</organism>
<dbReference type="EC" id="2.7.13.3" evidence="2"/>
<dbReference type="STRING" id="990371.SAMN05421813_10588"/>
<dbReference type="AlphaFoldDB" id="A0A1G9Q1Z1"/>